<evidence type="ECO:0000256" key="3">
    <source>
        <dbReference type="ARBA" id="ARBA00022481"/>
    </source>
</evidence>
<feature type="transmembrane region" description="Helical" evidence="11">
    <location>
        <begin position="291"/>
        <end position="311"/>
    </location>
</feature>
<evidence type="ECO:0000259" key="12">
    <source>
        <dbReference type="PROSITE" id="PS50111"/>
    </source>
</evidence>
<dbReference type="SUPFAM" id="SSF103190">
    <property type="entry name" value="Sensory domain-like"/>
    <property type="match status" value="1"/>
</dbReference>
<protein>
    <submittedName>
        <fullName evidence="14">Methyl-accepting chemotaxis protein</fullName>
    </submittedName>
</protein>
<proteinExistence type="inferred from homology"/>
<dbReference type="CDD" id="cd12912">
    <property type="entry name" value="PDC2_MCP_like"/>
    <property type="match status" value="1"/>
</dbReference>
<dbReference type="PANTHER" id="PTHR32089">
    <property type="entry name" value="METHYL-ACCEPTING CHEMOTAXIS PROTEIN MCPB"/>
    <property type="match status" value="1"/>
</dbReference>
<dbReference type="Gene3D" id="1.10.287.950">
    <property type="entry name" value="Methyl-accepting chemotaxis protein"/>
    <property type="match status" value="1"/>
</dbReference>
<evidence type="ECO:0000256" key="6">
    <source>
        <dbReference type="ARBA" id="ARBA00022989"/>
    </source>
</evidence>
<evidence type="ECO:0000256" key="11">
    <source>
        <dbReference type="SAM" id="Phobius"/>
    </source>
</evidence>
<dbReference type="PROSITE" id="PS50111">
    <property type="entry name" value="CHEMOTAXIS_TRANSDUC_2"/>
    <property type="match status" value="1"/>
</dbReference>
<evidence type="ECO:0000256" key="7">
    <source>
        <dbReference type="ARBA" id="ARBA00023136"/>
    </source>
</evidence>
<keyword evidence="15" id="KW-1185">Reference proteome</keyword>
<evidence type="ECO:0000256" key="5">
    <source>
        <dbReference type="ARBA" id="ARBA00022692"/>
    </source>
</evidence>
<dbReference type="SUPFAM" id="SSF58104">
    <property type="entry name" value="Methyl-accepting chemotaxis protein (MCP) signaling domain"/>
    <property type="match status" value="1"/>
</dbReference>
<keyword evidence="4" id="KW-0145">Chemotaxis</keyword>
<evidence type="ECO:0000313" key="14">
    <source>
        <dbReference type="EMBL" id="MFD1928517.1"/>
    </source>
</evidence>
<keyword evidence="3" id="KW-0488">Methylation</keyword>
<dbReference type="InterPro" id="IPR033479">
    <property type="entry name" value="dCache_1"/>
</dbReference>
<name>A0ABW4SG88_9BACL</name>
<dbReference type="Gene3D" id="3.30.450.20">
    <property type="entry name" value="PAS domain"/>
    <property type="match status" value="1"/>
</dbReference>
<evidence type="ECO:0000313" key="15">
    <source>
        <dbReference type="Proteomes" id="UP001597218"/>
    </source>
</evidence>
<sequence length="669" mass="73324">MKSIRTKIIVSVFILFFITSSVIYGFVSVQMKKQTEEVLFDQSEVAVKEMSYAIENFFIQYEQALKLISNNQAVTNFIATQDGRENENERILNLEIEKALGNFIEIMPASDLIYFAFENKFTKFSPEVDVGPDFDPTVRPWYAAALDKIGEVAWTNPYIDVVSGDYVITGSLAIRENGSVIGVIGSDISLATLTNSISESEFGFNGYPFLFDSDGGGIVHPLLNPKDEKMVDLSYVTEMFGAEKASGIDRYDENGEKMIGIFTTLSESGWKVGAAFNEQSIADSMKDTKNLILAIFLLSELIMIGLLWLLISKLIQPLSKIRSAMNKMAEGDLNVTADVQSKDEFGDLAEYFNVMTTKVREVITVVTRSVNEVRLSAEGLSASVEETTAVSEQMAEAISDIATGATKSAHDTEDVTGTVENLGVQLVGIQQRAGAMTEIATDAEEVNTEGRLQVDQLKNSFDSWKTNLQSMAEVVGELESKVGAIGVVLETITNISSQTNLLALNASIEAARAGEHGKGFAVVADEVRKLAEQSARATQEVQATVQELQEGSRQVSRQMRETGDTFNEQELVVGETQKTFRSISDLMNKLEQSIGSIFEEVNRVVEHKENVMQTIETMSATAEETAAASEEISASTDEQLRAIREVASSADILAGLSDELHRAIGHFKI</sequence>
<reference evidence="15" key="1">
    <citation type="journal article" date="2019" name="Int. J. Syst. Evol. Microbiol.">
        <title>The Global Catalogue of Microorganisms (GCM) 10K type strain sequencing project: providing services to taxonomists for standard genome sequencing and annotation.</title>
        <authorList>
            <consortium name="The Broad Institute Genomics Platform"/>
            <consortium name="The Broad Institute Genome Sequencing Center for Infectious Disease"/>
            <person name="Wu L."/>
            <person name="Ma J."/>
        </authorList>
    </citation>
    <scope>NUCLEOTIDE SEQUENCE [LARGE SCALE GENOMIC DNA]</scope>
    <source>
        <strain evidence="15">CGMCC 4.7177</strain>
    </source>
</reference>
<dbReference type="RefSeq" id="WP_381537929.1">
    <property type="nucleotide sequence ID" value="NZ_JBHUGI010000027.1"/>
</dbReference>
<feature type="domain" description="HAMP" evidence="13">
    <location>
        <begin position="312"/>
        <end position="364"/>
    </location>
</feature>
<accession>A0ABW4SG88</accession>
<keyword evidence="7 11" id="KW-0472">Membrane</keyword>
<organism evidence="14 15">
    <name type="scientific">Sporosarcina siberiensis</name>
    <dbReference type="NCBI Taxonomy" id="1365606"/>
    <lineage>
        <taxon>Bacteria</taxon>
        <taxon>Bacillati</taxon>
        <taxon>Bacillota</taxon>
        <taxon>Bacilli</taxon>
        <taxon>Bacillales</taxon>
        <taxon>Caryophanaceae</taxon>
        <taxon>Sporosarcina</taxon>
    </lineage>
</organism>
<dbReference type="Pfam" id="PF00672">
    <property type="entry name" value="HAMP"/>
    <property type="match status" value="1"/>
</dbReference>
<gene>
    <name evidence="14" type="ORF">ACFSFY_10690</name>
</gene>
<keyword evidence="6 11" id="KW-1133">Transmembrane helix</keyword>
<dbReference type="Gene3D" id="6.10.340.10">
    <property type="match status" value="1"/>
</dbReference>
<dbReference type="PROSITE" id="PS50885">
    <property type="entry name" value="HAMP"/>
    <property type="match status" value="1"/>
</dbReference>
<dbReference type="CDD" id="cd12913">
    <property type="entry name" value="PDC1_MCP_like"/>
    <property type="match status" value="1"/>
</dbReference>
<comment type="caution">
    <text evidence="14">The sequence shown here is derived from an EMBL/GenBank/DDBJ whole genome shotgun (WGS) entry which is preliminary data.</text>
</comment>
<dbReference type="InterPro" id="IPR004089">
    <property type="entry name" value="MCPsignal_dom"/>
</dbReference>
<evidence type="ECO:0000256" key="8">
    <source>
        <dbReference type="ARBA" id="ARBA00023224"/>
    </source>
</evidence>
<evidence type="ECO:0000256" key="10">
    <source>
        <dbReference type="PROSITE-ProRule" id="PRU00284"/>
    </source>
</evidence>
<feature type="domain" description="Methyl-accepting transducer" evidence="12">
    <location>
        <begin position="383"/>
        <end position="633"/>
    </location>
</feature>
<dbReference type="CDD" id="cd06225">
    <property type="entry name" value="HAMP"/>
    <property type="match status" value="1"/>
</dbReference>
<dbReference type="EMBL" id="JBHUGI010000027">
    <property type="protein sequence ID" value="MFD1928517.1"/>
    <property type="molecule type" value="Genomic_DNA"/>
</dbReference>
<keyword evidence="8 10" id="KW-0807">Transducer</keyword>
<dbReference type="InterPro" id="IPR003660">
    <property type="entry name" value="HAMP_dom"/>
</dbReference>
<keyword evidence="5 11" id="KW-0812">Transmembrane</keyword>
<dbReference type="InterPro" id="IPR029151">
    <property type="entry name" value="Sensor-like_sf"/>
</dbReference>
<evidence type="ECO:0000259" key="13">
    <source>
        <dbReference type="PROSITE" id="PS50885"/>
    </source>
</evidence>
<evidence type="ECO:0000256" key="2">
    <source>
        <dbReference type="ARBA" id="ARBA00022475"/>
    </source>
</evidence>
<evidence type="ECO:0000256" key="1">
    <source>
        <dbReference type="ARBA" id="ARBA00004651"/>
    </source>
</evidence>
<keyword evidence="2" id="KW-1003">Cell membrane</keyword>
<dbReference type="PANTHER" id="PTHR32089:SF114">
    <property type="entry name" value="METHYL-ACCEPTING CHEMOTAXIS PROTEIN MCPB"/>
    <property type="match status" value="1"/>
</dbReference>
<dbReference type="Pfam" id="PF02743">
    <property type="entry name" value="dCache_1"/>
    <property type="match status" value="1"/>
</dbReference>
<comment type="similarity">
    <text evidence="9">Belongs to the methyl-accepting chemotaxis (MCP) protein family.</text>
</comment>
<dbReference type="SMART" id="SM00283">
    <property type="entry name" value="MA"/>
    <property type="match status" value="1"/>
</dbReference>
<dbReference type="SMART" id="SM00304">
    <property type="entry name" value="HAMP"/>
    <property type="match status" value="1"/>
</dbReference>
<dbReference type="Proteomes" id="UP001597218">
    <property type="component" value="Unassembled WGS sequence"/>
</dbReference>
<comment type="subcellular location">
    <subcellularLocation>
        <location evidence="1">Cell membrane</location>
        <topology evidence="1">Multi-pass membrane protein</topology>
    </subcellularLocation>
</comment>
<dbReference type="Pfam" id="PF00015">
    <property type="entry name" value="MCPsignal"/>
    <property type="match status" value="1"/>
</dbReference>
<evidence type="ECO:0000256" key="4">
    <source>
        <dbReference type="ARBA" id="ARBA00022500"/>
    </source>
</evidence>
<evidence type="ECO:0000256" key="9">
    <source>
        <dbReference type="ARBA" id="ARBA00029447"/>
    </source>
</evidence>